<keyword evidence="1" id="KW-0812">Transmembrane</keyword>
<protein>
    <submittedName>
        <fullName evidence="2">(northern house mosquito) hypothetical protein</fullName>
    </submittedName>
</protein>
<dbReference type="AlphaFoldDB" id="A0A8D8FPF5"/>
<organism evidence="2">
    <name type="scientific">Culex pipiens</name>
    <name type="common">House mosquito</name>
    <dbReference type="NCBI Taxonomy" id="7175"/>
    <lineage>
        <taxon>Eukaryota</taxon>
        <taxon>Metazoa</taxon>
        <taxon>Ecdysozoa</taxon>
        <taxon>Arthropoda</taxon>
        <taxon>Hexapoda</taxon>
        <taxon>Insecta</taxon>
        <taxon>Pterygota</taxon>
        <taxon>Neoptera</taxon>
        <taxon>Endopterygota</taxon>
        <taxon>Diptera</taxon>
        <taxon>Nematocera</taxon>
        <taxon>Culicoidea</taxon>
        <taxon>Culicidae</taxon>
        <taxon>Culicinae</taxon>
        <taxon>Culicini</taxon>
        <taxon>Culex</taxon>
        <taxon>Culex</taxon>
    </lineage>
</organism>
<keyword evidence="1" id="KW-0472">Membrane</keyword>
<accession>A0A8D8FPF5</accession>
<dbReference type="EMBL" id="HBUE01082959">
    <property type="protein sequence ID" value="CAG6478350.1"/>
    <property type="molecule type" value="Transcribed_RNA"/>
</dbReference>
<evidence type="ECO:0000313" key="2">
    <source>
        <dbReference type="EMBL" id="CAG6478350.1"/>
    </source>
</evidence>
<proteinExistence type="predicted"/>
<evidence type="ECO:0000256" key="1">
    <source>
        <dbReference type="SAM" id="Phobius"/>
    </source>
</evidence>
<feature type="transmembrane region" description="Helical" evidence="1">
    <location>
        <begin position="47"/>
        <end position="64"/>
    </location>
</feature>
<reference evidence="2" key="1">
    <citation type="submission" date="2021-05" db="EMBL/GenBank/DDBJ databases">
        <authorList>
            <person name="Alioto T."/>
            <person name="Alioto T."/>
            <person name="Gomez Garrido J."/>
        </authorList>
    </citation>
    <scope>NUCLEOTIDE SEQUENCE</scope>
</reference>
<name>A0A8D8FPF5_CULPI</name>
<feature type="transmembrane region" description="Helical" evidence="1">
    <location>
        <begin position="12"/>
        <end position="35"/>
    </location>
</feature>
<keyword evidence="1" id="KW-1133">Transmembrane helix</keyword>
<sequence>MEFLFPHYNNSFSLNINILLHFFCRDFFNLLAPFLNTLFFFSRKSSFVHSLFLLLLLRSFLVFRNRRNRFDLGIKLSLFFFLSALSQDFTNLSLKLHQVRKLRRY</sequence>